<dbReference type="GO" id="GO:0008120">
    <property type="term" value="F:ceramide glucosyltransferase activity"/>
    <property type="evidence" value="ECO:0007669"/>
    <property type="project" value="UniProtKB-EC"/>
</dbReference>
<keyword evidence="10 15" id="KW-1133">Transmembrane helix</keyword>
<dbReference type="RefSeq" id="XP_034011958.1">
    <property type="nucleotide sequence ID" value="XM_034155920.1"/>
</dbReference>
<dbReference type="PANTHER" id="PTHR12726:SF0">
    <property type="entry name" value="CERAMIDE GLUCOSYLTRANSFERASE"/>
    <property type="match status" value="1"/>
</dbReference>
<dbReference type="InterPro" id="IPR029044">
    <property type="entry name" value="Nucleotide-diphossugar_trans"/>
</dbReference>
<dbReference type="GeneID" id="54781837"/>
<dbReference type="OrthoDB" id="1483400at2759"/>
<evidence type="ECO:0000256" key="7">
    <source>
        <dbReference type="ARBA" id="ARBA00022676"/>
    </source>
</evidence>
<evidence type="ECO:0000256" key="1">
    <source>
        <dbReference type="ARBA" id="ARBA00004141"/>
    </source>
</evidence>
<sequence length="477" mass="53761">MLSIRLSLAVVLTVWYVVMVAAACYGFVIILRRFRQPQTIGDMATEWVPVTIIRPIKGIDPGLHTCLQSSFDQDYPRDKLQIIFCVEDANDPAMGTLRRLVADHPDVDAQILVSSNYNAVNNKSDDHYGPNPKVNNLAKGVVAAKHDLLWIMDSNVWASRRLLKNAVYGLQHNLNNGDVVGGARRVGLINHVPLAVSTNPSATDNADSSKTTKFLGARLDEMFLMTSHSKFYCSLNNLNIAPCVNGKSNLYRRSDLDHAVASIGRCQSSPFFNTAEVRRDARYFAGLGPGHAIKFFARYIGEDNMIAIALWEHAMLRPAHTGDVVVQPLSGLDNTVRDYTHRRERWLRVRKYMVLLATMIEPTTESLVCGMMGNVGLSTLLWGRWFTPWLFLLHMTIWAVADFYQYRVLVGHIKCPPVPYWISVLPAGARPVSVWLFTWAMRELLALPIWVSAMMGHEIDWRGKPFKILKDLTAREL</sequence>
<dbReference type="InterPro" id="IPR025993">
    <property type="entry name" value="Ceramide_glucosylTrfase"/>
</dbReference>
<proteinExistence type="inferred from homology"/>
<dbReference type="Pfam" id="PF13506">
    <property type="entry name" value="Glyco_transf_21"/>
    <property type="match status" value="1"/>
</dbReference>
<name>A0A642UM00_DIURU</name>
<evidence type="ECO:0000256" key="6">
    <source>
        <dbReference type="ARBA" id="ARBA00019988"/>
    </source>
</evidence>
<comment type="pathway">
    <text evidence="2">Lipid metabolism; sphingolipid metabolism.</text>
</comment>
<evidence type="ECO:0000256" key="3">
    <source>
        <dbReference type="ARBA" id="ARBA00004991"/>
    </source>
</evidence>
<dbReference type="UniPathway" id="UPA00222"/>
<dbReference type="PANTHER" id="PTHR12726">
    <property type="entry name" value="CERAMIDE GLUCOSYLTRANSFERASE"/>
    <property type="match status" value="1"/>
</dbReference>
<comment type="similarity">
    <text evidence="4">Belongs to the glycosyltransferase 2 family.</text>
</comment>
<keyword evidence="9 15" id="KW-0812">Transmembrane</keyword>
<dbReference type="Gene3D" id="3.90.550.10">
    <property type="entry name" value="Spore Coat Polysaccharide Biosynthesis Protein SpsA, Chain A"/>
    <property type="match status" value="1"/>
</dbReference>
<evidence type="ECO:0000256" key="12">
    <source>
        <dbReference type="ARBA" id="ARBA00031017"/>
    </source>
</evidence>
<evidence type="ECO:0000313" key="16">
    <source>
        <dbReference type="EMBL" id="KAA8901477.1"/>
    </source>
</evidence>
<keyword evidence="11 15" id="KW-0472">Membrane</keyword>
<dbReference type="EMBL" id="SWFT01000102">
    <property type="protein sequence ID" value="KAA8901477.1"/>
    <property type="molecule type" value="Genomic_DNA"/>
</dbReference>
<dbReference type="AlphaFoldDB" id="A0A642UM00"/>
<evidence type="ECO:0000256" key="8">
    <source>
        <dbReference type="ARBA" id="ARBA00022679"/>
    </source>
</evidence>
<dbReference type="EC" id="2.4.1.80" evidence="5"/>
<evidence type="ECO:0000256" key="2">
    <source>
        <dbReference type="ARBA" id="ARBA00004760"/>
    </source>
</evidence>
<evidence type="ECO:0000256" key="9">
    <source>
        <dbReference type="ARBA" id="ARBA00022692"/>
    </source>
</evidence>
<gene>
    <name evidence="16" type="ORF">DIURU_003186</name>
</gene>
<accession>A0A642UM00</accession>
<protein>
    <recommendedName>
        <fullName evidence="6">Ceramide glucosyltransferase</fullName>
        <ecNumber evidence="5">2.4.1.80</ecNumber>
    </recommendedName>
    <alternativeName>
        <fullName evidence="13">Glucosylceramide synthase</fullName>
    </alternativeName>
    <alternativeName>
        <fullName evidence="14">UDP-glucose ceramide glucosyltransferase</fullName>
    </alternativeName>
    <alternativeName>
        <fullName evidence="12">UDP-glucose:N-acylsphingosine D-glucosyltransferase</fullName>
    </alternativeName>
</protein>
<dbReference type="PROSITE" id="PS51257">
    <property type="entry name" value="PROKAR_LIPOPROTEIN"/>
    <property type="match status" value="1"/>
</dbReference>
<dbReference type="GO" id="GO:0006679">
    <property type="term" value="P:glucosylceramide biosynthetic process"/>
    <property type="evidence" value="ECO:0007669"/>
    <property type="project" value="TreeGrafter"/>
</dbReference>
<evidence type="ECO:0000256" key="13">
    <source>
        <dbReference type="ARBA" id="ARBA00031543"/>
    </source>
</evidence>
<dbReference type="GO" id="GO:0016020">
    <property type="term" value="C:membrane"/>
    <property type="evidence" value="ECO:0007669"/>
    <property type="project" value="UniProtKB-SubCell"/>
</dbReference>
<evidence type="ECO:0000256" key="4">
    <source>
        <dbReference type="ARBA" id="ARBA00006739"/>
    </source>
</evidence>
<comment type="caution">
    <text evidence="16">The sequence shown here is derived from an EMBL/GenBank/DDBJ whole genome shotgun (WGS) entry which is preliminary data.</text>
</comment>
<comment type="subcellular location">
    <subcellularLocation>
        <location evidence="1">Membrane</location>
        <topology evidence="1">Multi-pass membrane protein</topology>
    </subcellularLocation>
</comment>
<evidence type="ECO:0000256" key="11">
    <source>
        <dbReference type="ARBA" id="ARBA00023136"/>
    </source>
</evidence>
<feature type="transmembrane region" description="Helical" evidence="15">
    <location>
        <begin position="6"/>
        <end position="31"/>
    </location>
</feature>
<keyword evidence="8" id="KW-0808">Transferase</keyword>
<dbReference type="VEuPathDB" id="FungiDB:DIURU_003186"/>
<evidence type="ECO:0000313" key="17">
    <source>
        <dbReference type="Proteomes" id="UP000449547"/>
    </source>
</evidence>
<evidence type="ECO:0000256" key="15">
    <source>
        <dbReference type="SAM" id="Phobius"/>
    </source>
</evidence>
<keyword evidence="17" id="KW-1185">Reference proteome</keyword>
<keyword evidence="7" id="KW-0328">Glycosyltransferase</keyword>
<comment type="pathway">
    <text evidence="3">Sphingolipid metabolism.</text>
</comment>
<dbReference type="SUPFAM" id="SSF53448">
    <property type="entry name" value="Nucleotide-diphospho-sugar transferases"/>
    <property type="match status" value="1"/>
</dbReference>
<evidence type="ECO:0000256" key="5">
    <source>
        <dbReference type="ARBA" id="ARBA00012699"/>
    </source>
</evidence>
<organism evidence="16 17">
    <name type="scientific">Diutina rugosa</name>
    <name type="common">Yeast</name>
    <name type="synonym">Candida rugosa</name>
    <dbReference type="NCBI Taxonomy" id="5481"/>
    <lineage>
        <taxon>Eukaryota</taxon>
        <taxon>Fungi</taxon>
        <taxon>Dikarya</taxon>
        <taxon>Ascomycota</taxon>
        <taxon>Saccharomycotina</taxon>
        <taxon>Pichiomycetes</taxon>
        <taxon>Debaryomycetaceae</taxon>
        <taxon>Diutina</taxon>
    </lineage>
</organism>
<dbReference type="Proteomes" id="UP000449547">
    <property type="component" value="Unassembled WGS sequence"/>
</dbReference>
<dbReference type="OMA" id="IVWIIDC"/>
<evidence type="ECO:0000256" key="14">
    <source>
        <dbReference type="ARBA" id="ARBA00032575"/>
    </source>
</evidence>
<reference evidence="16 17" key="1">
    <citation type="submission" date="2019-07" db="EMBL/GenBank/DDBJ databases">
        <title>Genome assembly of two rare yeast pathogens: Diutina rugosa and Trichomonascus ciferrii.</title>
        <authorList>
            <person name="Mixao V."/>
            <person name="Saus E."/>
            <person name="Hansen A."/>
            <person name="Lass-Flor C."/>
            <person name="Gabaldon T."/>
        </authorList>
    </citation>
    <scope>NUCLEOTIDE SEQUENCE [LARGE SCALE GENOMIC DNA]</scope>
    <source>
        <strain evidence="16 17">CBS 613</strain>
    </source>
</reference>
<evidence type="ECO:0000256" key="10">
    <source>
        <dbReference type="ARBA" id="ARBA00022989"/>
    </source>
</evidence>